<dbReference type="AlphaFoldDB" id="A0A2R6A7E1"/>
<dbReference type="EMBL" id="NEXC01000086">
    <property type="protein sequence ID" value="PSN82269.1"/>
    <property type="molecule type" value="Genomic_DNA"/>
</dbReference>
<evidence type="ECO:0000256" key="1">
    <source>
        <dbReference type="ARBA" id="ARBA00023002"/>
    </source>
</evidence>
<dbReference type="PANTHER" id="PTHR35176:SF6">
    <property type="entry name" value="HEME OXYGENASE HI_0854-RELATED"/>
    <property type="match status" value="1"/>
</dbReference>
<sequence length="128" mass="14688">MPIEEKARKIIEGKNFGFLATIKRDGSPQITPVWVDHDGEHVLVNTTKNRAKTANAKRDPRVALAIVEHENPYSKVVIYGRVVEITENGANEHIDKLAKKYLGKEKYPWSSHKEKRVIMKIKPEKIVY</sequence>
<evidence type="ECO:0000313" key="4">
    <source>
        <dbReference type="Proteomes" id="UP000240880"/>
    </source>
</evidence>
<dbReference type="Gene3D" id="2.30.110.10">
    <property type="entry name" value="Electron Transport, Fmn-binding Protein, Chain A"/>
    <property type="match status" value="1"/>
</dbReference>
<gene>
    <name evidence="3" type="ORF">B9Q01_08505</name>
</gene>
<dbReference type="GO" id="GO:0016627">
    <property type="term" value="F:oxidoreductase activity, acting on the CH-CH group of donors"/>
    <property type="evidence" value="ECO:0007669"/>
    <property type="project" value="TreeGrafter"/>
</dbReference>
<keyword evidence="1" id="KW-0560">Oxidoreductase</keyword>
<proteinExistence type="predicted"/>
<accession>A0A2R6A7E1</accession>
<organism evidence="3 4">
    <name type="scientific">Candidatus Marsarchaeota G1 archaeon OSP_D</name>
    <dbReference type="NCBI Taxonomy" id="1978155"/>
    <lineage>
        <taxon>Archaea</taxon>
        <taxon>Candidatus Marsarchaeota</taxon>
        <taxon>Candidatus Marsarchaeota group 1</taxon>
    </lineage>
</organism>
<dbReference type="InterPro" id="IPR011576">
    <property type="entry name" value="Pyridox_Oxase_N"/>
</dbReference>
<reference evidence="3 4" key="1">
    <citation type="submission" date="2017-04" db="EMBL/GenBank/DDBJ databases">
        <title>Novel microbial lineages endemic to geothermal iron-oxide mats fill important gaps in the evolutionary history of Archaea.</title>
        <authorList>
            <person name="Jay Z.J."/>
            <person name="Beam J.P."/>
            <person name="Dlakic M."/>
            <person name="Rusch D.B."/>
            <person name="Kozubal M.A."/>
            <person name="Inskeep W.P."/>
        </authorList>
    </citation>
    <scope>NUCLEOTIDE SEQUENCE [LARGE SCALE GENOMIC DNA]</scope>
    <source>
        <strain evidence="3">OSP_D</strain>
    </source>
</reference>
<dbReference type="GO" id="GO:0070967">
    <property type="term" value="F:coenzyme F420 binding"/>
    <property type="evidence" value="ECO:0007669"/>
    <property type="project" value="TreeGrafter"/>
</dbReference>
<dbReference type="SUPFAM" id="SSF50475">
    <property type="entry name" value="FMN-binding split barrel"/>
    <property type="match status" value="1"/>
</dbReference>
<dbReference type="NCBIfam" id="TIGR03618">
    <property type="entry name" value="Rv1155_F420"/>
    <property type="match status" value="1"/>
</dbReference>
<name>A0A2R6A7E1_9ARCH</name>
<comment type="caution">
    <text evidence="3">The sequence shown here is derived from an EMBL/GenBank/DDBJ whole genome shotgun (WGS) entry which is preliminary data.</text>
</comment>
<dbReference type="PANTHER" id="PTHR35176">
    <property type="entry name" value="HEME OXYGENASE HI_0854-RELATED"/>
    <property type="match status" value="1"/>
</dbReference>
<protein>
    <submittedName>
        <fullName evidence="3">PPOX class F420-dependent enzyme</fullName>
    </submittedName>
</protein>
<evidence type="ECO:0000259" key="2">
    <source>
        <dbReference type="Pfam" id="PF01243"/>
    </source>
</evidence>
<dbReference type="InterPro" id="IPR019920">
    <property type="entry name" value="F420-binding_dom_put"/>
</dbReference>
<dbReference type="Pfam" id="PF01243">
    <property type="entry name" value="PNPOx_N"/>
    <property type="match status" value="1"/>
</dbReference>
<evidence type="ECO:0000313" key="3">
    <source>
        <dbReference type="EMBL" id="PSN82269.1"/>
    </source>
</evidence>
<dbReference type="InterPro" id="IPR052019">
    <property type="entry name" value="F420H2_bilvrd_red/Heme_oxyg"/>
</dbReference>
<dbReference type="Proteomes" id="UP000240880">
    <property type="component" value="Unassembled WGS sequence"/>
</dbReference>
<dbReference type="GO" id="GO:0005829">
    <property type="term" value="C:cytosol"/>
    <property type="evidence" value="ECO:0007669"/>
    <property type="project" value="TreeGrafter"/>
</dbReference>
<feature type="domain" description="Pyridoxamine 5'-phosphate oxidase N-terminal" evidence="2">
    <location>
        <begin position="3"/>
        <end position="126"/>
    </location>
</feature>
<dbReference type="InterPro" id="IPR012349">
    <property type="entry name" value="Split_barrel_FMN-bd"/>
</dbReference>